<dbReference type="PANTHER" id="PTHR13693">
    <property type="entry name" value="CLASS II AMINOTRANSFERASE/8-AMINO-7-OXONONANOATE SYNTHASE"/>
    <property type="match status" value="1"/>
</dbReference>
<dbReference type="InterPro" id="IPR015422">
    <property type="entry name" value="PyrdxlP-dep_Trfase_small"/>
</dbReference>
<dbReference type="EMBL" id="AP021861">
    <property type="protein sequence ID" value="BBO36337.1"/>
    <property type="molecule type" value="Genomic_DNA"/>
</dbReference>
<accession>A0A5K7XJN7</accession>
<evidence type="ECO:0000256" key="1">
    <source>
        <dbReference type="ARBA" id="ARBA00001933"/>
    </source>
</evidence>
<protein>
    <recommendedName>
        <fullName evidence="10">8-amino-7-ketopelargonate synthase</fullName>
        <ecNumber evidence="10">2.3.1.47</ecNumber>
    </recommendedName>
</protein>
<evidence type="ECO:0000313" key="12">
    <source>
        <dbReference type="EMBL" id="BBO36337.1"/>
    </source>
</evidence>
<gene>
    <name evidence="12" type="ORF">PLANPX_5949</name>
</gene>
<dbReference type="Pfam" id="PF00155">
    <property type="entry name" value="Aminotran_1_2"/>
    <property type="match status" value="1"/>
</dbReference>
<dbReference type="InterPro" id="IPR050087">
    <property type="entry name" value="AON_synthase_class-II"/>
</dbReference>
<dbReference type="InterPro" id="IPR004723">
    <property type="entry name" value="AONS_Archaea/Proteobacteria"/>
</dbReference>
<evidence type="ECO:0000256" key="8">
    <source>
        <dbReference type="ARBA" id="ARBA00047715"/>
    </source>
</evidence>
<dbReference type="GO" id="GO:0030170">
    <property type="term" value="F:pyridoxal phosphate binding"/>
    <property type="evidence" value="ECO:0007669"/>
    <property type="project" value="InterPro"/>
</dbReference>
<keyword evidence="6" id="KW-0093">Biotin biosynthesis</keyword>
<dbReference type="KEGG" id="lpav:PLANPX_5949"/>
<evidence type="ECO:0000256" key="2">
    <source>
        <dbReference type="ARBA" id="ARBA00004746"/>
    </source>
</evidence>
<dbReference type="InterPro" id="IPR015424">
    <property type="entry name" value="PyrdxlP-dep_Trfase"/>
</dbReference>
<evidence type="ECO:0000256" key="3">
    <source>
        <dbReference type="ARBA" id="ARBA00010008"/>
    </source>
</evidence>
<dbReference type="InterPro" id="IPR004839">
    <property type="entry name" value="Aminotransferase_I/II_large"/>
</dbReference>
<dbReference type="GO" id="GO:0008710">
    <property type="term" value="F:8-amino-7-oxononanoate synthase activity"/>
    <property type="evidence" value="ECO:0007669"/>
    <property type="project" value="UniProtKB-UniRule"/>
</dbReference>
<evidence type="ECO:0000259" key="11">
    <source>
        <dbReference type="Pfam" id="PF00155"/>
    </source>
</evidence>
<organism evidence="12 13">
    <name type="scientific">Lacipirellula parvula</name>
    <dbReference type="NCBI Taxonomy" id="2650471"/>
    <lineage>
        <taxon>Bacteria</taxon>
        <taxon>Pseudomonadati</taxon>
        <taxon>Planctomycetota</taxon>
        <taxon>Planctomycetia</taxon>
        <taxon>Pirellulales</taxon>
        <taxon>Lacipirellulaceae</taxon>
        <taxon>Lacipirellula</taxon>
    </lineage>
</organism>
<dbReference type="AlphaFoldDB" id="A0A5K7XJN7"/>
<feature type="domain" description="Aminotransferase class I/classII large" evidence="11">
    <location>
        <begin position="40"/>
        <end position="382"/>
    </location>
</feature>
<dbReference type="InterPro" id="IPR001917">
    <property type="entry name" value="Aminotrans_II_pyridoxalP_BS"/>
</dbReference>
<dbReference type="EC" id="2.3.1.47" evidence="10"/>
<dbReference type="GO" id="GO:0009102">
    <property type="term" value="P:biotin biosynthetic process"/>
    <property type="evidence" value="ECO:0007669"/>
    <property type="project" value="UniProtKB-UniRule"/>
</dbReference>
<comment type="function">
    <text evidence="10">Catalyzes the decarboxylative condensation of pimeloyl-[acyl-carrier protein] and L-alanine to produce 8-amino-7-oxononanoate (AON), [acyl-carrier protein], and carbon dioxide.</text>
</comment>
<dbReference type="PANTHER" id="PTHR13693:SF100">
    <property type="entry name" value="8-AMINO-7-OXONONANOATE SYNTHASE"/>
    <property type="match status" value="1"/>
</dbReference>
<dbReference type="PROSITE" id="PS00599">
    <property type="entry name" value="AA_TRANSFER_CLASS_2"/>
    <property type="match status" value="1"/>
</dbReference>
<evidence type="ECO:0000313" key="13">
    <source>
        <dbReference type="Proteomes" id="UP000326837"/>
    </source>
</evidence>
<dbReference type="Proteomes" id="UP000326837">
    <property type="component" value="Chromosome"/>
</dbReference>
<dbReference type="Gene3D" id="3.90.1150.10">
    <property type="entry name" value="Aspartate Aminotransferase, domain 1"/>
    <property type="match status" value="1"/>
</dbReference>
<evidence type="ECO:0000256" key="5">
    <source>
        <dbReference type="ARBA" id="ARBA00022679"/>
    </source>
</evidence>
<dbReference type="NCBIfam" id="TIGR00858">
    <property type="entry name" value="bioF"/>
    <property type="match status" value="1"/>
</dbReference>
<evidence type="ECO:0000256" key="6">
    <source>
        <dbReference type="ARBA" id="ARBA00022756"/>
    </source>
</evidence>
<sequence length="391" mass="40915">MAPLDWIDAELAGLRQRDLLRELPAPFDLQTTTIEVAGRPLINFASNDYLGLAADPRLAAAAAEACHATGVGRGASPLVCGRSTIHAELERRLAEFEHAEAALLFPSGFAANAGIVPALADRGDAIFADAKNHASLIDGCRLSRAETHIYRHNDAAHLAELLATHAPQARRSLIATDTLFSMDGDVAPLVEIAALARRYDAMLLLDEAHATGVFGPHGRGLAEAASIEPDGAIRIGTMSKALGVAGGFVVGPQALVDYLANRARSYVFSTAQPASTAAAAIVALDVVVAEPQRRTQLLATAADLRERLQAAGWRTGDSASQIIPIEVGPAAEAVALSRRLRDAGFWVPAIRPPSVPPGESLLRLSLTANHTPAMIGALLAALGANHQDAKA</sequence>
<feature type="modified residue" description="N6-(pyridoxal phosphate)lysine" evidence="9">
    <location>
        <position position="240"/>
    </location>
</feature>
<dbReference type="Gene3D" id="3.40.640.10">
    <property type="entry name" value="Type I PLP-dependent aspartate aminotransferase-like (Major domain)"/>
    <property type="match status" value="1"/>
</dbReference>
<keyword evidence="12" id="KW-0012">Acyltransferase</keyword>
<keyword evidence="5 10" id="KW-0808">Transferase</keyword>
<dbReference type="RefSeq" id="WP_152101520.1">
    <property type="nucleotide sequence ID" value="NZ_AP021861.1"/>
</dbReference>
<comment type="cofactor">
    <cofactor evidence="1 9 10">
        <name>pyridoxal 5'-phosphate</name>
        <dbReference type="ChEBI" id="CHEBI:597326"/>
    </cofactor>
</comment>
<keyword evidence="13" id="KW-1185">Reference proteome</keyword>
<evidence type="ECO:0000256" key="4">
    <source>
        <dbReference type="ARBA" id="ARBA00011738"/>
    </source>
</evidence>
<proteinExistence type="inferred from homology"/>
<reference evidence="13" key="1">
    <citation type="submission" date="2019-10" db="EMBL/GenBank/DDBJ databases">
        <title>Lacipirellula parvula gen. nov., sp. nov., representing a lineage of planctomycetes widespread in freshwater anoxic habitats, and description of the family Lacipirellulaceae.</title>
        <authorList>
            <person name="Dedysh S.N."/>
            <person name="Kulichevskaya I.S."/>
            <person name="Beletsky A.V."/>
            <person name="Rakitin A.L."/>
            <person name="Mardanov A.V."/>
            <person name="Ivanova A.A."/>
            <person name="Saltykova V.X."/>
            <person name="Rijpstra W.I.C."/>
            <person name="Sinninghe Damste J.S."/>
            <person name="Ravin N.V."/>
        </authorList>
    </citation>
    <scope>NUCLEOTIDE SEQUENCE [LARGE SCALE GENOMIC DNA]</scope>
    <source>
        <strain evidence="13">PX69</strain>
    </source>
</reference>
<comment type="catalytic activity">
    <reaction evidence="8 10">
        <text>6-carboxyhexanoyl-[ACP] + L-alanine + H(+) = (8S)-8-amino-7-oxononanoate + holo-[ACP] + CO2</text>
        <dbReference type="Rhea" id="RHEA:42288"/>
        <dbReference type="Rhea" id="RHEA-COMP:9685"/>
        <dbReference type="Rhea" id="RHEA-COMP:9955"/>
        <dbReference type="ChEBI" id="CHEBI:15378"/>
        <dbReference type="ChEBI" id="CHEBI:16526"/>
        <dbReference type="ChEBI" id="CHEBI:57972"/>
        <dbReference type="ChEBI" id="CHEBI:64479"/>
        <dbReference type="ChEBI" id="CHEBI:78846"/>
        <dbReference type="ChEBI" id="CHEBI:149468"/>
        <dbReference type="EC" id="2.3.1.47"/>
    </reaction>
</comment>
<evidence type="ECO:0000256" key="9">
    <source>
        <dbReference type="PIRSR" id="PIRSR604723-51"/>
    </source>
</evidence>
<dbReference type="CDD" id="cd06454">
    <property type="entry name" value="KBL_like"/>
    <property type="match status" value="1"/>
</dbReference>
<comment type="subunit">
    <text evidence="4 10">Homodimer.</text>
</comment>
<keyword evidence="7 9" id="KW-0663">Pyridoxal phosphate</keyword>
<dbReference type="InterPro" id="IPR015421">
    <property type="entry name" value="PyrdxlP-dep_Trfase_major"/>
</dbReference>
<dbReference type="SUPFAM" id="SSF53383">
    <property type="entry name" value="PLP-dependent transferases"/>
    <property type="match status" value="1"/>
</dbReference>
<name>A0A5K7XJN7_9BACT</name>
<evidence type="ECO:0000256" key="10">
    <source>
        <dbReference type="RuleBase" id="RU003693"/>
    </source>
</evidence>
<evidence type="ECO:0000256" key="7">
    <source>
        <dbReference type="ARBA" id="ARBA00022898"/>
    </source>
</evidence>
<dbReference type="UniPathway" id="UPA00078"/>
<comment type="similarity">
    <text evidence="3 10">Belongs to the class-II pyridoxal-phosphate-dependent aminotransferase family. BioF subfamily.</text>
</comment>
<comment type="pathway">
    <text evidence="2 10">Cofactor biosynthesis; biotin biosynthesis.</text>
</comment>